<dbReference type="Proteomes" id="UP000011087">
    <property type="component" value="Unassembled WGS sequence"/>
</dbReference>
<sequence length="89" mass="10330">MGKMLKSLELEAGLDTNLPAAAWECLRAKRMTYRIAKRKHDHSGLLMVFMFDDSGKRPCVRMFMQRLDGVRDYDAISQRLHNICLEISK</sequence>
<proteinExistence type="predicted"/>
<evidence type="ECO:0000313" key="3">
    <source>
        <dbReference type="Proteomes" id="UP000011087"/>
    </source>
</evidence>
<reference evidence="2" key="3">
    <citation type="submission" date="2016-03" db="UniProtKB">
        <authorList>
            <consortium name="EnsemblProtists"/>
        </authorList>
    </citation>
    <scope>IDENTIFICATION</scope>
</reference>
<dbReference type="EMBL" id="JH992994">
    <property type="protein sequence ID" value="EKX46474.1"/>
    <property type="molecule type" value="Genomic_DNA"/>
</dbReference>
<evidence type="ECO:0000313" key="2">
    <source>
        <dbReference type="EnsemblProtists" id="EKX46474"/>
    </source>
</evidence>
<protein>
    <submittedName>
        <fullName evidence="1 2">Uncharacterized protein</fullName>
    </submittedName>
</protein>
<keyword evidence="3" id="KW-1185">Reference proteome</keyword>
<reference evidence="3" key="2">
    <citation type="submission" date="2012-11" db="EMBL/GenBank/DDBJ databases">
        <authorList>
            <person name="Kuo A."/>
            <person name="Curtis B.A."/>
            <person name="Tanifuji G."/>
            <person name="Burki F."/>
            <person name="Gruber A."/>
            <person name="Irimia M."/>
            <person name="Maruyama S."/>
            <person name="Arias M.C."/>
            <person name="Ball S.G."/>
            <person name="Gile G.H."/>
            <person name="Hirakawa Y."/>
            <person name="Hopkins J.F."/>
            <person name="Rensing S.A."/>
            <person name="Schmutz J."/>
            <person name="Symeonidi A."/>
            <person name="Elias M."/>
            <person name="Eveleigh R.J."/>
            <person name="Herman E.K."/>
            <person name="Klute M.J."/>
            <person name="Nakayama T."/>
            <person name="Obornik M."/>
            <person name="Reyes-Prieto A."/>
            <person name="Armbrust E.V."/>
            <person name="Aves S.J."/>
            <person name="Beiko R.G."/>
            <person name="Coutinho P."/>
            <person name="Dacks J.B."/>
            <person name="Durnford D.G."/>
            <person name="Fast N.M."/>
            <person name="Green B.R."/>
            <person name="Grisdale C."/>
            <person name="Hempe F."/>
            <person name="Henrissat B."/>
            <person name="Hoppner M.P."/>
            <person name="Ishida K.-I."/>
            <person name="Kim E."/>
            <person name="Koreny L."/>
            <person name="Kroth P.G."/>
            <person name="Liu Y."/>
            <person name="Malik S.-B."/>
            <person name="Maier U.G."/>
            <person name="McRose D."/>
            <person name="Mock T."/>
            <person name="Neilson J.A."/>
            <person name="Onodera N.T."/>
            <person name="Poole A.M."/>
            <person name="Pritham E.J."/>
            <person name="Richards T.A."/>
            <person name="Rocap G."/>
            <person name="Roy S.W."/>
            <person name="Sarai C."/>
            <person name="Schaack S."/>
            <person name="Shirato S."/>
            <person name="Slamovits C.H."/>
            <person name="Spencer D.F."/>
            <person name="Suzuki S."/>
            <person name="Worden A.Z."/>
            <person name="Zauner S."/>
            <person name="Barry K."/>
            <person name="Bell C."/>
            <person name="Bharti A.K."/>
            <person name="Crow J.A."/>
            <person name="Grimwood J."/>
            <person name="Kramer R."/>
            <person name="Lindquist E."/>
            <person name="Lucas S."/>
            <person name="Salamov A."/>
            <person name="McFadden G.I."/>
            <person name="Lane C.E."/>
            <person name="Keeling P.J."/>
            <person name="Gray M.W."/>
            <person name="Grigoriev I.V."/>
            <person name="Archibald J.M."/>
        </authorList>
    </citation>
    <scope>NUCLEOTIDE SEQUENCE</scope>
    <source>
        <strain evidence="3">CCMP2712</strain>
    </source>
</reference>
<dbReference type="KEGG" id="gtt:GUITHDRAFT_152368"/>
<gene>
    <name evidence="1" type="ORF">GUITHDRAFT_152368</name>
</gene>
<name>L1JEA7_GUITC</name>
<accession>L1JEA7</accession>
<dbReference type="RefSeq" id="XP_005833454.1">
    <property type="nucleotide sequence ID" value="XM_005833397.1"/>
</dbReference>
<dbReference type="AlphaFoldDB" id="L1JEA7"/>
<evidence type="ECO:0000313" key="1">
    <source>
        <dbReference type="EMBL" id="EKX46474.1"/>
    </source>
</evidence>
<reference evidence="1 3" key="1">
    <citation type="journal article" date="2012" name="Nature">
        <title>Algal genomes reveal evolutionary mosaicism and the fate of nucleomorphs.</title>
        <authorList>
            <consortium name="DOE Joint Genome Institute"/>
            <person name="Curtis B.A."/>
            <person name="Tanifuji G."/>
            <person name="Burki F."/>
            <person name="Gruber A."/>
            <person name="Irimia M."/>
            <person name="Maruyama S."/>
            <person name="Arias M.C."/>
            <person name="Ball S.G."/>
            <person name="Gile G.H."/>
            <person name="Hirakawa Y."/>
            <person name="Hopkins J.F."/>
            <person name="Kuo A."/>
            <person name="Rensing S.A."/>
            <person name="Schmutz J."/>
            <person name="Symeonidi A."/>
            <person name="Elias M."/>
            <person name="Eveleigh R.J."/>
            <person name="Herman E.K."/>
            <person name="Klute M.J."/>
            <person name="Nakayama T."/>
            <person name="Obornik M."/>
            <person name="Reyes-Prieto A."/>
            <person name="Armbrust E.V."/>
            <person name="Aves S.J."/>
            <person name="Beiko R.G."/>
            <person name="Coutinho P."/>
            <person name="Dacks J.B."/>
            <person name="Durnford D.G."/>
            <person name="Fast N.M."/>
            <person name="Green B.R."/>
            <person name="Grisdale C.J."/>
            <person name="Hempel F."/>
            <person name="Henrissat B."/>
            <person name="Hoppner M.P."/>
            <person name="Ishida K."/>
            <person name="Kim E."/>
            <person name="Koreny L."/>
            <person name="Kroth P.G."/>
            <person name="Liu Y."/>
            <person name="Malik S.B."/>
            <person name="Maier U.G."/>
            <person name="McRose D."/>
            <person name="Mock T."/>
            <person name="Neilson J.A."/>
            <person name="Onodera N.T."/>
            <person name="Poole A.M."/>
            <person name="Pritham E.J."/>
            <person name="Richards T.A."/>
            <person name="Rocap G."/>
            <person name="Roy S.W."/>
            <person name="Sarai C."/>
            <person name="Schaack S."/>
            <person name="Shirato S."/>
            <person name="Slamovits C.H."/>
            <person name="Spencer D.F."/>
            <person name="Suzuki S."/>
            <person name="Worden A.Z."/>
            <person name="Zauner S."/>
            <person name="Barry K."/>
            <person name="Bell C."/>
            <person name="Bharti A.K."/>
            <person name="Crow J.A."/>
            <person name="Grimwood J."/>
            <person name="Kramer R."/>
            <person name="Lindquist E."/>
            <person name="Lucas S."/>
            <person name="Salamov A."/>
            <person name="McFadden G.I."/>
            <person name="Lane C.E."/>
            <person name="Keeling P.J."/>
            <person name="Gray M.W."/>
            <person name="Grigoriev I.V."/>
            <person name="Archibald J.M."/>
        </authorList>
    </citation>
    <scope>NUCLEOTIDE SEQUENCE</scope>
    <source>
        <strain evidence="1 3">CCMP2712</strain>
    </source>
</reference>
<dbReference type="EnsemblProtists" id="EKX46474">
    <property type="protein sequence ID" value="EKX46474"/>
    <property type="gene ID" value="GUITHDRAFT_152368"/>
</dbReference>
<dbReference type="PaxDb" id="55529-EKX46474"/>
<dbReference type="HOGENOM" id="CLU_2459480_0_0_1"/>
<dbReference type="GeneID" id="17303154"/>
<organism evidence="1">
    <name type="scientific">Guillardia theta (strain CCMP2712)</name>
    <name type="common">Cryptophyte</name>
    <dbReference type="NCBI Taxonomy" id="905079"/>
    <lineage>
        <taxon>Eukaryota</taxon>
        <taxon>Cryptophyceae</taxon>
        <taxon>Pyrenomonadales</taxon>
        <taxon>Geminigeraceae</taxon>
        <taxon>Guillardia</taxon>
    </lineage>
</organism>